<dbReference type="AlphaFoldDB" id="A0AAU9JCT3"/>
<name>A0AAU9JCT3_9CILI</name>
<keyword evidence="2" id="KW-1185">Reference proteome</keyword>
<dbReference type="Proteomes" id="UP001162131">
    <property type="component" value="Unassembled WGS sequence"/>
</dbReference>
<evidence type="ECO:0000313" key="2">
    <source>
        <dbReference type="Proteomes" id="UP001162131"/>
    </source>
</evidence>
<organism evidence="1 2">
    <name type="scientific">Blepharisma stoltei</name>
    <dbReference type="NCBI Taxonomy" id="1481888"/>
    <lineage>
        <taxon>Eukaryota</taxon>
        <taxon>Sar</taxon>
        <taxon>Alveolata</taxon>
        <taxon>Ciliophora</taxon>
        <taxon>Postciliodesmatophora</taxon>
        <taxon>Heterotrichea</taxon>
        <taxon>Heterotrichida</taxon>
        <taxon>Blepharismidae</taxon>
        <taxon>Blepharisma</taxon>
    </lineage>
</organism>
<comment type="caution">
    <text evidence="1">The sequence shown here is derived from an EMBL/GenBank/DDBJ whole genome shotgun (WGS) entry which is preliminary data.</text>
</comment>
<dbReference type="EMBL" id="CAJZBQ010000033">
    <property type="protein sequence ID" value="CAG9323007.1"/>
    <property type="molecule type" value="Genomic_DNA"/>
</dbReference>
<protein>
    <submittedName>
        <fullName evidence="1">Uncharacterized protein</fullName>
    </submittedName>
</protein>
<accession>A0AAU9JCT3</accession>
<sequence>MIKENIRILLSESELKNLFKIDHFRFWDKTDRFQNALKYDKKGQQIIKKCIFKWKIVLESYLNKKLIWIVSFLHSK</sequence>
<reference evidence="1" key="1">
    <citation type="submission" date="2021-09" db="EMBL/GenBank/DDBJ databases">
        <authorList>
            <consortium name="AG Swart"/>
            <person name="Singh M."/>
            <person name="Singh A."/>
            <person name="Seah K."/>
            <person name="Emmerich C."/>
        </authorList>
    </citation>
    <scope>NUCLEOTIDE SEQUENCE</scope>
    <source>
        <strain evidence="1">ATCC30299</strain>
    </source>
</reference>
<evidence type="ECO:0000313" key="1">
    <source>
        <dbReference type="EMBL" id="CAG9323007.1"/>
    </source>
</evidence>
<gene>
    <name evidence="1" type="ORF">BSTOLATCC_MIC32912</name>
</gene>
<proteinExistence type="predicted"/>